<feature type="signal peptide" evidence="1">
    <location>
        <begin position="1"/>
        <end position="19"/>
    </location>
</feature>
<evidence type="ECO:0000256" key="1">
    <source>
        <dbReference type="SAM" id="SignalP"/>
    </source>
</evidence>
<dbReference type="Pfam" id="PF16267">
    <property type="entry name" value="DUF4920"/>
    <property type="match status" value="1"/>
</dbReference>
<evidence type="ECO:0000313" key="2">
    <source>
        <dbReference type="EMBL" id="KIC94794.1"/>
    </source>
</evidence>
<dbReference type="EMBL" id="JSVC01000010">
    <property type="protein sequence ID" value="KIC94794.1"/>
    <property type="molecule type" value="Genomic_DNA"/>
</dbReference>
<gene>
    <name evidence="2" type="ORF">OI18_09985</name>
</gene>
<evidence type="ECO:0000313" key="3">
    <source>
        <dbReference type="Proteomes" id="UP000031408"/>
    </source>
</evidence>
<comment type="caution">
    <text evidence="2">The sequence shown here is derived from an EMBL/GenBank/DDBJ whole genome shotgun (WGS) entry which is preliminary data.</text>
</comment>
<dbReference type="OrthoDB" id="129527at2"/>
<feature type="chain" id="PRO_5002134344" description="Amino acid aminotransferase" evidence="1">
    <location>
        <begin position="20"/>
        <end position="154"/>
    </location>
</feature>
<organism evidence="2 3">
    <name type="scientific">Flavihumibacter solisilvae</name>
    <dbReference type="NCBI Taxonomy" id="1349421"/>
    <lineage>
        <taxon>Bacteria</taxon>
        <taxon>Pseudomonadati</taxon>
        <taxon>Bacteroidota</taxon>
        <taxon>Chitinophagia</taxon>
        <taxon>Chitinophagales</taxon>
        <taxon>Chitinophagaceae</taxon>
        <taxon>Flavihumibacter</taxon>
    </lineage>
</organism>
<dbReference type="InterPro" id="IPR032577">
    <property type="entry name" value="DUF4920"/>
</dbReference>
<dbReference type="AlphaFoldDB" id="A0A0C1IWC7"/>
<keyword evidence="3" id="KW-1185">Reference proteome</keyword>
<dbReference type="RefSeq" id="WP_039139506.1">
    <property type="nucleotide sequence ID" value="NZ_JSVC01000010.1"/>
</dbReference>
<accession>A0A0C1IWC7</accession>
<keyword evidence="1" id="KW-0732">Signal</keyword>
<proteinExistence type="predicted"/>
<protein>
    <recommendedName>
        <fullName evidence="4">Amino acid aminotransferase</fullName>
    </recommendedName>
</protein>
<evidence type="ECO:0008006" key="4">
    <source>
        <dbReference type="Google" id="ProtNLM"/>
    </source>
</evidence>
<name>A0A0C1IWC7_9BACT</name>
<sequence>MRIFAIILLAAGISFNGFSQSPAAAAKGVTYGTGTTPEGAIPVNELASKMNGNPYSGKVSGKVTEVCQEKGCWMKLEKENGDALMVKFKDYGFFMPKDIIGRDVVLDGDANYKEVSVKQQRHYAADAGKSREEIEKIKAPKKEVQFVAKGVLVL</sequence>
<dbReference type="STRING" id="1349421.OI18_09985"/>
<reference evidence="2 3" key="1">
    <citation type="submission" date="2014-11" db="EMBL/GenBank/DDBJ databases">
        <title>Genome sequence of Flavihumibacter solisilvae 3-3.</title>
        <authorList>
            <person name="Zhou G."/>
            <person name="Li M."/>
            <person name="Wang G."/>
        </authorList>
    </citation>
    <scope>NUCLEOTIDE SEQUENCE [LARGE SCALE GENOMIC DNA]</scope>
    <source>
        <strain evidence="2 3">3-3</strain>
    </source>
</reference>
<dbReference type="Proteomes" id="UP000031408">
    <property type="component" value="Unassembled WGS sequence"/>
</dbReference>